<evidence type="ECO:0000313" key="6">
    <source>
        <dbReference type="EMBL" id="QJE95465.1"/>
    </source>
</evidence>
<dbReference type="InterPro" id="IPR005181">
    <property type="entry name" value="SASA"/>
</dbReference>
<reference evidence="6 7" key="1">
    <citation type="submission" date="2020-04" db="EMBL/GenBank/DDBJ databases">
        <title>Luteolibacter sp. G-1-1-1 isolated from soil.</title>
        <authorList>
            <person name="Dahal R.H."/>
        </authorList>
    </citation>
    <scope>NUCLEOTIDE SEQUENCE [LARGE SCALE GENOMIC DNA]</scope>
    <source>
        <strain evidence="6 7">G-1-1-1</strain>
    </source>
</reference>
<dbReference type="GO" id="GO:0001681">
    <property type="term" value="F:sialate O-acetylesterase activity"/>
    <property type="evidence" value="ECO:0007669"/>
    <property type="project" value="InterPro"/>
</dbReference>
<feature type="domain" description="Sialate O-acetylesterase" evidence="5">
    <location>
        <begin position="100"/>
        <end position="215"/>
    </location>
</feature>
<name>A0A858RFH2_9BACT</name>
<feature type="chain" id="PRO_5032291254" evidence="3">
    <location>
        <begin position="19"/>
        <end position="647"/>
    </location>
</feature>
<dbReference type="InterPro" id="IPR039329">
    <property type="entry name" value="SIAE"/>
</dbReference>
<dbReference type="SUPFAM" id="SSF49785">
    <property type="entry name" value="Galactose-binding domain-like"/>
    <property type="match status" value="1"/>
</dbReference>
<proteinExistence type="inferred from homology"/>
<dbReference type="GO" id="GO:0005975">
    <property type="term" value="P:carbohydrate metabolic process"/>
    <property type="evidence" value="ECO:0007669"/>
    <property type="project" value="InterPro"/>
</dbReference>
<feature type="domain" description="Sialate O-acetylesterase" evidence="5">
    <location>
        <begin position="422"/>
        <end position="530"/>
    </location>
</feature>
<dbReference type="Gene3D" id="2.60.120.260">
    <property type="entry name" value="Galactose-binding domain-like"/>
    <property type="match status" value="1"/>
</dbReference>
<feature type="signal peptide" evidence="3">
    <location>
        <begin position="1"/>
        <end position="18"/>
    </location>
</feature>
<evidence type="ECO:0000313" key="7">
    <source>
        <dbReference type="Proteomes" id="UP000501812"/>
    </source>
</evidence>
<dbReference type="InterPro" id="IPR006104">
    <property type="entry name" value="Glyco_hydro_2_N"/>
</dbReference>
<dbReference type="Gene3D" id="2.60.40.10">
    <property type="entry name" value="Immunoglobulins"/>
    <property type="match status" value="1"/>
</dbReference>
<protein>
    <submittedName>
        <fullName evidence="6">9-O-acetylesterase</fullName>
    </submittedName>
</protein>
<dbReference type="InterPro" id="IPR013783">
    <property type="entry name" value="Ig-like_fold"/>
</dbReference>
<dbReference type="EMBL" id="CP051774">
    <property type="protein sequence ID" value="QJE95465.1"/>
    <property type="molecule type" value="Genomic_DNA"/>
</dbReference>
<evidence type="ECO:0000259" key="5">
    <source>
        <dbReference type="Pfam" id="PF03629"/>
    </source>
</evidence>
<dbReference type="Gene3D" id="3.40.50.1110">
    <property type="entry name" value="SGNH hydrolase"/>
    <property type="match status" value="2"/>
</dbReference>
<evidence type="ECO:0000256" key="3">
    <source>
        <dbReference type="SAM" id="SignalP"/>
    </source>
</evidence>
<dbReference type="RefSeq" id="WP_169453779.1">
    <property type="nucleotide sequence ID" value="NZ_CP051774.1"/>
</dbReference>
<feature type="domain" description="Glycosyl hydrolases family 2 sugar binding" evidence="4">
    <location>
        <begin position="270"/>
        <end position="354"/>
    </location>
</feature>
<dbReference type="InterPro" id="IPR036514">
    <property type="entry name" value="SGNH_hydro_sf"/>
</dbReference>
<dbReference type="SUPFAM" id="SSF52266">
    <property type="entry name" value="SGNH hydrolase"/>
    <property type="match status" value="1"/>
</dbReference>
<keyword evidence="2" id="KW-0378">Hydrolase</keyword>
<dbReference type="GO" id="GO:0004553">
    <property type="term" value="F:hydrolase activity, hydrolyzing O-glycosyl compounds"/>
    <property type="evidence" value="ECO:0007669"/>
    <property type="project" value="InterPro"/>
</dbReference>
<dbReference type="Proteomes" id="UP000501812">
    <property type="component" value="Chromosome"/>
</dbReference>
<keyword evidence="3" id="KW-0732">Signal</keyword>
<comment type="similarity">
    <text evidence="1">Belongs to the glycosyl hydrolase 2 family.</text>
</comment>
<dbReference type="KEGG" id="luo:HHL09_06610"/>
<evidence type="ECO:0000259" key="4">
    <source>
        <dbReference type="Pfam" id="PF02837"/>
    </source>
</evidence>
<dbReference type="Pfam" id="PF02837">
    <property type="entry name" value="Glyco_hydro_2_N"/>
    <property type="match status" value="1"/>
</dbReference>
<evidence type="ECO:0000256" key="2">
    <source>
        <dbReference type="ARBA" id="ARBA00022801"/>
    </source>
</evidence>
<gene>
    <name evidence="6" type="ORF">HHL09_06610</name>
</gene>
<accession>A0A858RFH2</accession>
<sequence>MKLAATALVLTVSLASGAEPFLSPVFTDNMVLQRDQKDAVWGWSKPGDQVTVSIAGQSATSSAGADGKWSVLLPPLPAGGPHTLTVSGPENVTLNNVLVGDVWICSGQSNMEWRVNDTNNAQAEIAAANFPQIRHIEIPHVTAAEPQKTVATDGWKVASPETVSRFTAVGFYFGRKLNEDLKVPIGLIHTSWGGTIAEAWTSKEALTPMNDFNQAMADLERRTKTPEPDPQIAWYAANDEGSKGGSFPWAATDFDDSGWSTMNQPQEWTASNIPDVTALDGSVWLRRSVDLPADFAGKEAVLSLGPIDDEDAAWVNGQKIGETAGFATPREYTVPTGLLKEGKNVIAVRVMDASGKGGLTGTAETVKLESKGLNPIPLAGPWHYKVGSDLTKTSAFPRRMGDNPNVPTVLYNAMIAPLLPYGIKGAIWYQGESNAGRAAQYRKLLPTMIGDWRQRFGQGEFPFYIVQLANFMQAKPEPGESEWAELREAQAMTAKKLPNSGLAVAIDIGEANDIHPRNKQDVGKRLALQALAKTYGQKVVPSGPEFREAKTEGGTIRLSFDYAGGGLVVKGGGLKGFSIAGADKKFVWADAKIDGGTVVVSSPQVPAPAAVRYAWTENPDATLFNAEGLPAIPFRTDTWPGVTEGRK</sequence>
<keyword evidence="7" id="KW-1185">Reference proteome</keyword>
<organism evidence="6 7">
    <name type="scientific">Luteolibacter luteus</name>
    <dbReference type="NCBI Taxonomy" id="2728835"/>
    <lineage>
        <taxon>Bacteria</taxon>
        <taxon>Pseudomonadati</taxon>
        <taxon>Verrucomicrobiota</taxon>
        <taxon>Verrucomicrobiia</taxon>
        <taxon>Verrucomicrobiales</taxon>
        <taxon>Verrucomicrobiaceae</taxon>
        <taxon>Luteolibacter</taxon>
    </lineage>
</organism>
<dbReference type="Pfam" id="PF03629">
    <property type="entry name" value="SASA"/>
    <property type="match status" value="2"/>
</dbReference>
<dbReference type="PANTHER" id="PTHR22901">
    <property type="entry name" value="SIALATE O-ACETYLESTERASE"/>
    <property type="match status" value="1"/>
</dbReference>
<dbReference type="PANTHER" id="PTHR22901:SF0">
    <property type="entry name" value="SIALATE O-ACETYLESTERASE"/>
    <property type="match status" value="1"/>
</dbReference>
<evidence type="ECO:0000256" key="1">
    <source>
        <dbReference type="ARBA" id="ARBA00007401"/>
    </source>
</evidence>
<dbReference type="InterPro" id="IPR008979">
    <property type="entry name" value="Galactose-bd-like_sf"/>
</dbReference>
<dbReference type="AlphaFoldDB" id="A0A858RFH2"/>